<evidence type="ECO:0000256" key="8">
    <source>
        <dbReference type="PROSITE-ProRule" id="PRU00169"/>
    </source>
</evidence>
<dbReference type="CDD" id="cd00383">
    <property type="entry name" value="trans_reg_C"/>
    <property type="match status" value="1"/>
</dbReference>
<evidence type="ECO:0000256" key="2">
    <source>
        <dbReference type="ARBA" id="ARBA00022490"/>
    </source>
</evidence>
<dbReference type="Proteomes" id="UP001157353">
    <property type="component" value="Unassembled WGS sequence"/>
</dbReference>
<sequence>MSHLVVIKDNLQPSELLVEVLNQAHHQVTLISEKENLLAHLRDMNADLVILDLRLNCCETLQFISTICERFATPILVFTEAHDECFAIHALQAGADKYLIKPYADNTLLVYIDTLLRRVTLEKQRFTFNQCSEPFSLKMSRLPLTETELLLMHYLIKNDGVIVSKAILQKEVLKRELSAFDRNLDMHISNIRRKLLNAGLPKSHIKTVHGKGYAFSEQVA</sequence>
<comment type="subcellular location">
    <subcellularLocation>
        <location evidence="1">Cytoplasm</location>
    </subcellularLocation>
</comment>
<dbReference type="InterPro" id="IPR001789">
    <property type="entry name" value="Sig_transdc_resp-reg_receiver"/>
</dbReference>
<dbReference type="SMART" id="SM00862">
    <property type="entry name" value="Trans_reg_C"/>
    <property type="match status" value="1"/>
</dbReference>
<accession>A0ABQ6E3H5</accession>
<evidence type="ECO:0000313" key="12">
    <source>
        <dbReference type="EMBL" id="GLS91881.1"/>
    </source>
</evidence>
<dbReference type="PROSITE" id="PS51755">
    <property type="entry name" value="OMPR_PHOB"/>
    <property type="match status" value="1"/>
</dbReference>
<keyword evidence="2" id="KW-0963">Cytoplasm</keyword>
<evidence type="ECO:0000256" key="5">
    <source>
        <dbReference type="ARBA" id="ARBA00023015"/>
    </source>
</evidence>
<feature type="domain" description="OmpR/PhoB-type" evidence="11">
    <location>
        <begin position="118"/>
        <end position="217"/>
    </location>
</feature>
<keyword evidence="4" id="KW-0902">Two-component regulatory system</keyword>
<dbReference type="SMART" id="SM00448">
    <property type="entry name" value="REC"/>
    <property type="match status" value="1"/>
</dbReference>
<evidence type="ECO:0000256" key="7">
    <source>
        <dbReference type="ARBA" id="ARBA00023163"/>
    </source>
</evidence>
<keyword evidence="7" id="KW-0804">Transcription</keyword>
<gene>
    <name evidence="12" type="ORF">GCM10007916_29510</name>
</gene>
<feature type="domain" description="Response regulatory" evidence="10">
    <location>
        <begin position="3"/>
        <end position="116"/>
    </location>
</feature>
<dbReference type="Gene3D" id="1.10.10.10">
    <property type="entry name" value="Winged helix-like DNA-binding domain superfamily/Winged helix DNA-binding domain"/>
    <property type="match status" value="1"/>
</dbReference>
<evidence type="ECO:0000259" key="10">
    <source>
        <dbReference type="PROSITE" id="PS50110"/>
    </source>
</evidence>
<evidence type="ECO:0000256" key="6">
    <source>
        <dbReference type="ARBA" id="ARBA00023125"/>
    </source>
</evidence>
<keyword evidence="3 8" id="KW-0597">Phosphoprotein</keyword>
<comment type="caution">
    <text evidence="12">The sequence shown here is derived from an EMBL/GenBank/DDBJ whole genome shotgun (WGS) entry which is preliminary data.</text>
</comment>
<dbReference type="InterPro" id="IPR001867">
    <property type="entry name" value="OmpR/PhoB-type_DNA-bd"/>
</dbReference>
<dbReference type="SUPFAM" id="SSF52172">
    <property type="entry name" value="CheY-like"/>
    <property type="match status" value="1"/>
</dbReference>
<evidence type="ECO:0000259" key="11">
    <source>
        <dbReference type="PROSITE" id="PS51755"/>
    </source>
</evidence>
<evidence type="ECO:0000256" key="4">
    <source>
        <dbReference type="ARBA" id="ARBA00023012"/>
    </source>
</evidence>
<reference evidence="13" key="1">
    <citation type="journal article" date="2019" name="Int. J. Syst. Evol. Microbiol.">
        <title>The Global Catalogue of Microorganisms (GCM) 10K type strain sequencing project: providing services to taxonomists for standard genome sequencing and annotation.</title>
        <authorList>
            <consortium name="The Broad Institute Genomics Platform"/>
            <consortium name="The Broad Institute Genome Sequencing Center for Infectious Disease"/>
            <person name="Wu L."/>
            <person name="Ma J."/>
        </authorList>
    </citation>
    <scope>NUCLEOTIDE SEQUENCE [LARGE SCALE GENOMIC DNA]</scope>
    <source>
        <strain evidence="13">NBRC 103166</strain>
    </source>
</reference>
<keyword evidence="6 9" id="KW-0238">DNA-binding</keyword>
<dbReference type="InterPro" id="IPR036388">
    <property type="entry name" value="WH-like_DNA-bd_sf"/>
</dbReference>
<organism evidence="12 13">
    <name type="scientific">Psychromonas marina</name>
    <dbReference type="NCBI Taxonomy" id="88364"/>
    <lineage>
        <taxon>Bacteria</taxon>
        <taxon>Pseudomonadati</taxon>
        <taxon>Pseudomonadota</taxon>
        <taxon>Gammaproteobacteria</taxon>
        <taxon>Alteromonadales</taxon>
        <taxon>Psychromonadaceae</taxon>
        <taxon>Psychromonas</taxon>
    </lineage>
</organism>
<dbReference type="Pfam" id="PF00486">
    <property type="entry name" value="Trans_reg_C"/>
    <property type="match status" value="1"/>
</dbReference>
<dbReference type="Pfam" id="PF00072">
    <property type="entry name" value="Response_reg"/>
    <property type="match status" value="1"/>
</dbReference>
<dbReference type="Gene3D" id="3.40.50.2300">
    <property type="match status" value="1"/>
</dbReference>
<dbReference type="PROSITE" id="PS50110">
    <property type="entry name" value="RESPONSE_REGULATORY"/>
    <property type="match status" value="1"/>
</dbReference>
<name>A0ABQ6E3H5_9GAMM</name>
<dbReference type="PANTHER" id="PTHR48111:SF39">
    <property type="entry name" value="TRANSCRIPTIONAL REGULATORY PROTEIN CPXR"/>
    <property type="match status" value="1"/>
</dbReference>
<evidence type="ECO:0000313" key="13">
    <source>
        <dbReference type="Proteomes" id="UP001157353"/>
    </source>
</evidence>
<evidence type="ECO:0000256" key="3">
    <source>
        <dbReference type="ARBA" id="ARBA00022553"/>
    </source>
</evidence>
<evidence type="ECO:0000256" key="1">
    <source>
        <dbReference type="ARBA" id="ARBA00004496"/>
    </source>
</evidence>
<proteinExistence type="predicted"/>
<dbReference type="EMBL" id="BSPQ01000016">
    <property type="protein sequence ID" value="GLS91881.1"/>
    <property type="molecule type" value="Genomic_DNA"/>
</dbReference>
<protein>
    <submittedName>
        <fullName evidence="12">DNA-binding response regulator</fullName>
    </submittedName>
</protein>
<keyword evidence="5" id="KW-0805">Transcription regulation</keyword>
<dbReference type="InterPro" id="IPR011006">
    <property type="entry name" value="CheY-like_superfamily"/>
</dbReference>
<feature type="modified residue" description="4-aspartylphosphate" evidence="8">
    <location>
        <position position="52"/>
    </location>
</feature>
<dbReference type="PANTHER" id="PTHR48111">
    <property type="entry name" value="REGULATOR OF RPOS"/>
    <property type="match status" value="1"/>
</dbReference>
<keyword evidence="13" id="KW-1185">Reference proteome</keyword>
<evidence type="ECO:0000256" key="9">
    <source>
        <dbReference type="PROSITE-ProRule" id="PRU01091"/>
    </source>
</evidence>
<feature type="DNA-binding region" description="OmpR/PhoB-type" evidence="9">
    <location>
        <begin position="118"/>
        <end position="217"/>
    </location>
</feature>
<dbReference type="InterPro" id="IPR039420">
    <property type="entry name" value="WalR-like"/>
</dbReference>
<dbReference type="GO" id="GO:0003677">
    <property type="term" value="F:DNA binding"/>
    <property type="evidence" value="ECO:0007669"/>
    <property type="project" value="UniProtKB-KW"/>
</dbReference>
<dbReference type="RefSeq" id="WP_284204974.1">
    <property type="nucleotide sequence ID" value="NZ_BSPQ01000016.1"/>
</dbReference>